<keyword evidence="4" id="KW-0808">Transferase</keyword>
<dbReference type="InterPro" id="IPR008271">
    <property type="entry name" value="Ser/Thr_kinase_AS"/>
</dbReference>
<feature type="binding site" evidence="10">
    <location>
        <position position="294"/>
    </location>
    <ligand>
        <name>ATP</name>
        <dbReference type="ChEBI" id="CHEBI:30616"/>
    </ligand>
</feature>
<evidence type="ECO:0000256" key="6">
    <source>
        <dbReference type="ARBA" id="ARBA00022777"/>
    </source>
</evidence>
<protein>
    <recommendedName>
        <fullName evidence="2">non-specific serine/threonine protein kinase</fullName>
        <ecNumber evidence="2">2.7.11.1</ecNumber>
    </recommendedName>
</protein>
<evidence type="ECO:0000256" key="1">
    <source>
        <dbReference type="ARBA" id="ARBA00005505"/>
    </source>
</evidence>
<feature type="compositionally biased region" description="Polar residues" evidence="11">
    <location>
        <begin position="218"/>
        <end position="243"/>
    </location>
</feature>
<dbReference type="InterPro" id="IPR011009">
    <property type="entry name" value="Kinase-like_dom_sf"/>
</dbReference>
<dbReference type="PROSITE" id="PS50011">
    <property type="entry name" value="PROTEIN_KINASE_DOM"/>
    <property type="match status" value="1"/>
</dbReference>
<proteinExistence type="inferred from homology"/>
<dbReference type="Gene3D" id="3.30.200.20">
    <property type="entry name" value="Phosphorylase Kinase, domain 1"/>
    <property type="match status" value="1"/>
</dbReference>
<evidence type="ECO:0000313" key="13">
    <source>
        <dbReference type="EMBL" id="KAF4075196.1"/>
    </source>
</evidence>
<gene>
    <name evidence="13" type="ORF">AMELA_G00231800</name>
</gene>
<evidence type="ECO:0000313" key="14">
    <source>
        <dbReference type="Proteomes" id="UP000593565"/>
    </source>
</evidence>
<dbReference type="PROSITE" id="PS00108">
    <property type="entry name" value="PROTEIN_KINASE_ST"/>
    <property type="match status" value="1"/>
</dbReference>
<comment type="similarity">
    <text evidence="1">Belongs to the protein kinase superfamily. CAMK Ser/Thr protein kinase family. PIM subfamily.</text>
</comment>
<accession>A0A7J5ZXH5</accession>
<reference evidence="13 14" key="1">
    <citation type="submission" date="2020-02" db="EMBL/GenBank/DDBJ databases">
        <title>A chromosome-scale genome assembly of the black bullhead catfish (Ameiurus melas).</title>
        <authorList>
            <person name="Wen M."/>
            <person name="Zham M."/>
            <person name="Cabau C."/>
            <person name="Klopp C."/>
            <person name="Donnadieu C."/>
            <person name="Roques C."/>
            <person name="Bouchez O."/>
            <person name="Lampietro C."/>
            <person name="Jouanno E."/>
            <person name="Herpin A."/>
            <person name="Louis A."/>
            <person name="Berthelot C."/>
            <person name="Parey E."/>
            <person name="Roest-Crollius H."/>
            <person name="Braasch I."/>
            <person name="Postlethwait J."/>
            <person name="Robinson-Rechavi M."/>
            <person name="Echchiki A."/>
            <person name="Begum T."/>
            <person name="Montfort J."/>
            <person name="Schartl M."/>
            <person name="Bobe J."/>
            <person name="Guiguen Y."/>
        </authorList>
    </citation>
    <scope>NUCLEOTIDE SEQUENCE [LARGE SCALE GENOMIC DNA]</scope>
    <source>
        <strain evidence="13">M_S1</strain>
        <tissue evidence="13">Blood</tissue>
    </source>
</reference>
<dbReference type="InterPro" id="IPR051138">
    <property type="entry name" value="PIM_Ser/Thr_kinase"/>
</dbReference>
<dbReference type="EC" id="2.7.11.1" evidence="2"/>
<evidence type="ECO:0000256" key="4">
    <source>
        <dbReference type="ARBA" id="ARBA00022679"/>
    </source>
</evidence>
<feature type="compositionally biased region" description="Basic and acidic residues" evidence="11">
    <location>
        <begin position="143"/>
        <end position="163"/>
    </location>
</feature>
<keyword evidence="7 10" id="KW-0067">ATP-binding</keyword>
<feature type="domain" description="Protein kinase" evidence="12">
    <location>
        <begin position="261"/>
        <end position="517"/>
    </location>
</feature>
<keyword evidence="6" id="KW-0418">Kinase</keyword>
<dbReference type="Proteomes" id="UP000593565">
    <property type="component" value="Unassembled WGS sequence"/>
</dbReference>
<dbReference type="GO" id="GO:0004674">
    <property type="term" value="F:protein serine/threonine kinase activity"/>
    <property type="evidence" value="ECO:0007669"/>
    <property type="project" value="UniProtKB-KW"/>
</dbReference>
<evidence type="ECO:0000256" key="9">
    <source>
        <dbReference type="ARBA" id="ARBA00048679"/>
    </source>
</evidence>
<dbReference type="AlphaFoldDB" id="A0A7J5ZXH5"/>
<evidence type="ECO:0000259" key="12">
    <source>
        <dbReference type="PROSITE" id="PS50011"/>
    </source>
</evidence>
<dbReference type="GO" id="GO:0005524">
    <property type="term" value="F:ATP binding"/>
    <property type="evidence" value="ECO:0007669"/>
    <property type="project" value="UniProtKB-UniRule"/>
</dbReference>
<evidence type="ECO:0000256" key="8">
    <source>
        <dbReference type="ARBA" id="ARBA00047899"/>
    </source>
</evidence>
<dbReference type="InterPro" id="IPR017441">
    <property type="entry name" value="Protein_kinase_ATP_BS"/>
</dbReference>
<feature type="compositionally biased region" description="Basic and acidic residues" evidence="11">
    <location>
        <begin position="86"/>
        <end position="105"/>
    </location>
</feature>
<dbReference type="Gene3D" id="1.10.510.10">
    <property type="entry name" value="Transferase(Phosphotransferase) domain 1"/>
    <property type="match status" value="1"/>
</dbReference>
<feature type="region of interest" description="Disordered" evidence="11">
    <location>
        <begin position="73"/>
        <end position="243"/>
    </location>
</feature>
<keyword evidence="14" id="KW-1185">Reference proteome</keyword>
<feature type="compositionally biased region" description="Basic and acidic residues" evidence="11">
    <location>
        <begin position="116"/>
        <end position="135"/>
    </location>
</feature>
<evidence type="ECO:0000256" key="2">
    <source>
        <dbReference type="ARBA" id="ARBA00012513"/>
    </source>
</evidence>
<organism evidence="13 14">
    <name type="scientific">Ameiurus melas</name>
    <name type="common">Black bullhead</name>
    <name type="synonym">Silurus melas</name>
    <dbReference type="NCBI Taxonomy" id="219545"/>
    <lineage>
        <taxon>Eukaryota</taxon>
        <taxon>Metazoa</taxon>
        <taxon>Chordata</taxon>
        <taxon>Craniata</taxon>
        <taxon>Vertebrata</taxon>
        <taxon>Euteleostomi</taxon>
        <taxon>Actinopterygii</taxon>
        <taxon>Neopterygii</taxon>
        <taxon>Teleostei</taxon>
        <taxon>Ostariophysi</taxon>
        <taxon>Siluriformes</taxon>
        <taxon>Ictaluridae</taxon>
        <taxon>Ameiurus</taxon>
    </lineage>
</organism>
<dbReference type="OrthoDB" id="10330876at2759"/>
<dbReference type="EMBL" id="JAAGNN010000021">
    <property type="protein sequence ID" value="KAF4075196.1"/>
    <property type="molecule type" value="Genomic_DNA"/>
</dbReference>
<evidence type="ECO:0000256" key="11">
    <source>
        <dbReference type="SAM" id="MobiDB-lite"/>
    </source>
</evidence>
<evidence type="ECO:0000256" key="3">
    <source>
        <dbReference type="ARBA" id="ARBA00022527"/>
    </source>
</evidence>
<comment type="catalytic activity">
    <reaction evidence="9">
        <text>L-seryl-[protein] + ATP = O-phospho-L-seryl-[protein] + ADP + H(+)</text>
        <dbReference type="Rhea" id="RHEA:17989"/>
        <dbReference type="Rhea" id="RHEA-COMP:9863"/>
        <dbReference type="Rhea" id="RHEA-COMP:11604"/>
        <dbReference type="ChEBI" id="CHEBI:15378"/>
        <dbReference type="ChEBI" id="CHEBI:29999"/>
        <dbReference type="ChEBI" id="CHEBI:30616"/>
        <dbReference type="ChEBI" id="CHEBI:83421"/>
        <dbReference type="ChEBI" id="CHEBI:456216"/>
        <dbReference type="EC" id="2.7.11.1"/>
    </reaction>
</comment>
<evidence type="ECO:0000256" key="10">
    <source>
        <dbReference type="PROSITE-ProRule" id="PRU10141"/>
    </source>
</evidence>
<feature type="compositionally biased region" description="Basic and acidic residues" evidence="11">
    <location>
        <begin position="207"/>
        <end position="217"/>
    </location>
</feature>
<comment type="caution">
    <text evidence="13">The sequence shown here is derived from an EMBL/GenBank/DDBJ whole genome shotgun (WGS) entry which is preliminary data.</text>
</comment>
<comment type="catalytic activity">
    <reaction evidence="8">
        <text>L-threonyl-[protein] + ATP = O-phospho-L-threonyl-[protein] + ADP + H(+)</text>
        <dbReference type="Rhea" id="RHEA:46608"/>
        <dbReference type="Rhea" id="RHEA-COMP:11060"/>
        <dbReference type="Rhea" id="RHEA-COMP:11605"/>
        <dbReference type="ChEBI" id="CHEBI:15378"/>
        <dbReference type="ChEBI" id="CHEBI:30013"/>
        <dbReference type="ChEBI" id="CHEBI:30616"/>
        <dbReference type="ChEBI" id="CHEBI:61977"/>
        <dbReference type="ChEBI" id="CHEBI:456216"/>
        <dbReference type="EC" id="2.7.11.1"/>
    </reaction>
</comment>
<dbReference type="PROSITE" id="PS00107">
    <property type="entry name" value="PROTEIN_KINASE_ATP"/>
    <property type="match status" value="1"/>
</dbReference>
<dbReference type="SMART" id="SM00220">
    <property type="entry name" value="S_TKc"/>
    <property type="match status" value="1"/>
</dbReference>
<evidence type="ECO:0000256" key="5">
    <source>
        <dbReference type="ARBA" id="ARBA00022741"/>
    </source>
</evidence>
<dbReference type="InterPro" id="IPR000719">
    <property type="entry name" value="Prot_kinase_dom"/>
</dbReference>
<dbReference type="SUPFAM" id="SSF56112">
    <property type="entry name" value="Protein kinase-like (PK-like)"/>
    <property type="match status" value="1"/>
</dbReference>
<dbReference type="Pfam" id="PF00069">
    <property type="entry name" value="Pkinase"/>
    <property type="match status" value="1"/>
</dbReference>
<sequence length="519" mass="59469">MENTVGLLTDLFSAKKMDCKCPAKADMLLTETCVETPCIFTRRQSKDNPLKRTSMDVFHDGPEENTLKRKRMAFSHEGHVPQTEETPEKRRTETEEDVNREKTENDSEASYSFVERQSEVNPQERKSMDVSHEELELLPVEIPGERRRTEAEEKDVNREKTENDSEASYSFVERQSEVNPQKRKRTAVSHEEPELLPEGPPGKRRRTETEENHEKSENYSYSFARSQSKMNPLTEENQEKTGTQPVRRINPFREAKFHGRYLLGELLGQGGFGAVYAGIRKSNGQKVAIKIAFKQEDELFTTLPGETRRLPLEVALMELVCKPPRCPHVIELLEWFETPTFFILVLEFPDPCVNLYKYCSSLSDAMSESQVKTIMRQIIWAAIHCQGRGVIHRDIKEENILVNPKTLEVKLIDFGCGALLNDSHNTPFAGTTLFLPPELIVKGEYEAEPVTVWSLGILMYSLLCGQEPIYDHYNIGEGDMYIPGELSEASCKLINWCLQSVPERRPSLEEVILDNWFTA</sequence>
<keyword evidence="5 10" id="KW-0547">Nucleotide-binding</keyword>
<dbReference type="GO" id="GO:0005737">
    <property type="term" value="C:cytoplasm"/>
    <property type="evidence" value="ECO:0007669"/>
    <property type="project" value="TreeGrafter"/>
</dbReference>
<dbReference type="GO" id="GO:0043066">
    <property type="term" value="P:negative regulation of apoptotic process"/>
    <property type="evidence" value="ECO:0007669"/>
    <property type="project" value="TreeGrafter"/>
</dbReference>
<dbReference type="PANTHER" id="PTHR22984:SF11">
    <property type="entry name" value="AURORA KINASE-RELATED"/>
    <property type="match status" value="1"/>
</dbReference>
<dbReference type="GO" id="GO:0007346">
    <property type="term" value="P:regulation of mitotic cell cycle"/>
    <property type="evidence" value="ECO:0007669"/>
    <property type="project" value="TreeGrafter"/>
</dbReference>
<keyword evidence="3" id="KW-0723">Serine/threonine-protein kinase</keyword>
<name>A0A7J5ZXH5_AMEME</name>
<evidence type="ECO:0000256" key="7">
    <source>
        <dbReference type="ARBA" id="ARBA00022840"/>
    </source>
</evidence>
<dbReference type="PANTHER" id="PTHR22984">
    <property type="entry name" value="SERINE/THREONINE-PROTEIN KINASE PIM"/>
    <property type="match status" value="1"/>
</dbReference>